<proteinExistence type="predicted"/>
<dbReference type="InterPro" id="IPR027417">
    <property type="entry name" value="P-loop_NTPase"/>
</dbReference>
<reference evidence="2" key="1">
    <citation type="submission" date="2021-02" db="EMBL/GenBank/DDBJ databases">
        <authorList>
            <person name="Nowell W R."/>
        </authorList>
    </citation>
    <scope>NUCLEOTIDE SEQUENCE</scope>
</reference>
<dbReference type="EMBL" id="CAJNOO010006300">
    <property type="protein sequence ID" value="CAF1443986.1"/>
    <property type="molecule type" value="Genomic_DNA"/>
</dbReference>
<name>A0A815TQX2_9BILA</name>
<comment type="caution">
    <text evidence="2">The sequence shown here is derived from an EMBL/GenBank/DDBJ whole genome shotgun (WGS) entry which is preliminary data.</text>
</comment>
<accession>A0A815TQX2</accession>
<dbReference type="Gene3D" id="3.40.50.300">
    <property type="entry name" value="P-loop containing nucleotide triphosphate hydrolases"/>
    <property type="match status" value="1"/>
</dbReference>
<dbReference type="Proteomes" id="UP000663889">
    <property type="component" value="Unassembled WGS sequence"/>
</dbReference>
<sequence length="124" mass="14001">LPQQTLLHTFESYCQSILRNEYITPAGRDFFLSELQTLHTNCKRVLNYAVEHNEVFSQNLPAIGPLVVCGLARTGTTLLYNLLACDPNCRVPLYTDMSVEIVPPIPRSDAIGRKRRIDLLKTAQ</sequence>
<evidence type="ECO:0000313" key="3">
    <source>
        <dbReference type="Proteomes" id="UP000663889"/>
    </source>
</evidence>
<dbReference type="AlphaFoldDB" id="A0A815TQX2"/>
<dbReference type="SUPFAM" id="SSF52540">
    <property type="entry name" value="P-loop containing nucleoside triphosphate hydrolases"/>
    <property type="match status" value="1"/>
</dbReference>
<dbReference type="Proteomes" id="UP000663882">
    <property type="component" value="Unassembled WGS sequence"/>
</dbReference>
<organism evidence="2 3">
    <name type="scientific">Rotaria sordida</name>
    <dbReference type="NCBI Taxonomy" id="392033"/>
    <lineage>
        <taxon>Eukaryota</taxon>
        <taxon>Metazoa</taxon>
        <taxon>Spiralia</taxon>
        <taxon>Gnathifera</taxon>
        <taxon>Rotifera</taxon>
        <taxon>Eurotatoria</taxon>
        <taxon>Bdelloidea</taxon>
        <taxon>Philodinida</taxon>
        <taxon>Philodinidae</taxon>
        <taxon>Rotaria</taxon>
    </lineage>
</organism>
<evidence type="ECO:0000313" key="1">
    <source>
        <dbReference type="EMBL" id="CAF1443986.1"/>
    </source>
</evidence>
<dbReference type="OrthoDB" id="10019515at2759"/>
<feature type="non-terminal residue" evidence="2">
    <location>
        <position position="1"/>
    </location>
</feature>
<dbReference type="EMBL" id="CAJNOU010006504">
    <property type="protein sequence ID" value="CAF1506297.1"/>
    <property type="molecule type" value="Genomic_DNA"/>
</dbReference>
<evidence type="ECO:0000313" key="2">
    <source>
        <dbReference type="EMBL" id="CAF1506297.1"/>
    </source>
</evidence>
<dbReference type="Pfam" id="PF13469">
    <property type="entry name" value="Sulfotransfer_3"/>
    <property type="match status" value="1"/>
</dbReference>
<protein>
    <submittedName>
        <fullName evidence="2">Uncharacterized protein</fullName>
    </submittedName>
</protein>
<gene>
    <name evidence="1" type="ORF">RFH988_LOCUS36462</name>
    <name evidence="2" type="ORF">SEV965_LOCUS36332</name>
</gene>